<feature type="signal peptide" evidence="2">
    <location>
        <begin position="1"/>
        <end position="38"/>
    </location>
</feature>
<keyword evidence="5" id="KW-1185">Reference proteome</keyword>
<dbReference type="RefSeq" id="WP_343227898.1">
    <property type="nucleotide sequence ID" value="NZ_BAAAFE010000003.1"/>
</dbReference>
<dbReference type="InterPro" id="IPR047589">
    <property type="entry name" value="DUF11_rpt"/>
</dbReference>
<sequence>MLPLPAPGPAMQFHRKYLSFVTAAVAAALLPAAPAAHAQVISNTATADWTDNGRAGQTLSNRVDVTVRSPPPEQPVIQTYRLLENGGDKSAPLRPTQCGGSIIAVQNLGAASSGNLIQLSGVYAGLPTTPASLQSSNAFRAGEVLVIGLTLASANIDPNAIDTLAAVLDLANGDREQITLTETASNSGEFTGFINTIGVPPAVVQGDCRLSVNPGSPLQLRVTDQANASLVATATIDFLVDPFGIVFDSGDGSAVPGSRVTLVNAATGQPAQVFGDDGVSAYPSTVVTGQTVTDGSGKLYSYPPGDYRFPFVAPGTYRLVVEPPAPYTAPSASSPADLAALRRPDDGLPFTITDASYSRAFTLDSPAPVRVDVPVDRPGLPLILRKTTSTQTAVPGDVVQYRIEVSNRDARRSTGSVTVSDALPAGMRLRPGTVRANGQRIDAVTNANGRDFTVSLPPLAPDATILLTYVAEVTVSAQPGNALNRASAVDNRRTESNIAEATIAIKRDQLGDRMTIIGRITDGGCSANPAKALGVAGVRVMLQDGSYTVTDEDGRYHFEGVRPGLHVVQIDPSTLPLDRETIDCARSTASAGSAISRFVEGRGGSLKRADFRAIAVAPRAAPKTAAFEAPKPVGDPEAAGANRNWLEGQAPGIGWLFPEAGHNPRTKSIRAAIKHATGQKVTLTINGKPVDPLTFEGTSKSADGLVAVSLWRAVEIREGENRLVAQVTDENGAVLETLERSVHYSITAMRATLIREKSVLIADGVTRPVIAVRLTDRDGKPVRSGLTGDFSVPAPYYPAVEADAQQARQLAGLERAQPVWRIDGDDGIAYIELEPTTASGTLTMDFSFRDDKVTRKQTIETWLDPGNRPWTVVGFAAGTLGYNTLDDRMEPVAEALDDINADARLALYAKGRVRGKWLMTLAYDSDKDQDDARFGGMIDPRAYYTIYADRNETRYDAASVRKLYLRLERPQFYAMFGDIETGISEPELARYQRALNGGKAEYRGRNLAATAFIADTPYRFRRDEIQGNGLTGPYQLGARDILPNSERIVIETRDRLHSERIVESVSLTRNIDYDIDYLAGTIRFRSPVLSRSSNLDPQFIVAEYEVDGVGERVLNGGGRVSYQSNDEKLRVGATFIHDEDNSTKTNLGGVDARYRPNVDTEVRAEYAVSDAKARNGSSVAAAGTAKAWLIEAEHHSRNADFLAYVREREAGFGTGQLNSGEDGTRKFGFDARLKATRNLSATGSAWQEDYLDVDARRRAAKALVEYDTGATVLRAGLTHADDRLSDGSRNTSNIVQFGATQRLFDKKLEFDAQTEFALGGEDGSVDFPTRHRIGARYAVTRDVNLVGSYEIADGDTVRARTARIGFDLAPWAGARLLATANQQEIGEYGPRSFAAYGLSQSLKLDEHWSVDLSLDGNRTIGGIRASDVLNVDQPAASGGFLGDNGTLAEDFTAISAGATYRTQRWTITGRAEYRDGELANRYGLTLGGLRQFGEGQALGALFTYAKASGSGSTPTTEVITFEASWAHRPADSQISWLNKSEFRSDKVRDAIAGQVGPVGDIPLTIDGDATSRRLLNSLSINWTPLGNRGIGSGKNWYERAEIGLFWSMRYNFDRFGADDVEGWSNLLGADVRFSLTENVDVGASGTARIGTGGDTVAWVGGPTVTLAPVKNANITFGYNFAGFHDRDFENARFSRSGAYVTFKLKFDQTSFAGLEL</sequence>
<keyword evidence="2" id="KW-0732">Signal</keyword>
<evidence type="ECO:0000256" key="1">
    <source>
        <dbReference type="SAM" id="MobiDB-lite"/>
    </source>
</evidence>
<dbReference type="InterPro" id="IPR001434">
    <property type="entry name" value="OmcB-like_DUF11"/>
</dbReference>
<evidence type="ECO:0000313" key="5">
    <source>
        <dbReference type="Proteomes" id="UP001500738"/>
    </source>
</evidence>
<reference evidence="4 5" key="1">
    <citation type="journal article" date="2019" name="Int. J. Syst. Evol. Microbiol.">
        <title>The Global Catalogue of Microorganisms (GCM) 10K type strain sequencing project: providing services to taxonomists for standard genome sequencing and annotation.</title>
        <authorList>
            <consortium name="The Broad Institute Genomics Platform"/>
            <consortium name="The Broad Institute Genome Sequencing Center for Infectious Disease"/>
            <person name="Wu L."/>
            <person name="Ma J."/>
        </authorList>
    </citation>
    <scope>NUCLEOTIDE SEQUENCE [LARGE SCALE GENOMIC DNA]</scope>
    <source>
        <strain evidence="4 5">JCM 15910</strain>
    </source>
</reference>
<dbReference type="Pfam" id="PF01345">
    <property type="entry name" value="DUF11"/>
    <property type="match status" value="1"/>
</dbReference>
<name>A0ABN1M0T9_9SPHN</name>
<feature type="chain" id="PRO_5046725797" description="DUF11 domain-containing protein" evidence="2">
    <location>
        <begin position="39"/>
        <end position="1716"/>
    </location>
</feature>
<evidence type="ECO:0000313" key="4">
    <source>
        <dbReference type="EMBL" id="GAA0862632.1"/>
    </source>
</evidence>
<dbReference type="NCBIfam" id="TIGR01451">
    <property type="entry name" value="B_ant_repeat"/>
    <property type="match status" value="1"/>
</dbReference>
<proteinExistence type="predicted"/>
<dbReference type="Proteomes" id="UP001500738">
    <property type="component" value="Unassembled WGS sequence"/>
</dbReference>
<dbReference type="SUPFAM" id="SSF49452">
    <property type="entry name" value="Starch-binding domain-like"/>
    <property type="match status" value="1"/>
</dbReference>
<gene>
    <name evidence="4" type="ORF">GCM10009115_10150</name>
</gene>
<comment type="caution">
    <text evidence="4">The sequence shown here is derived from an EMBL/GenBank/DDBJ whole genome shotgun (WGS) entry which is preliminary data.</text>
</comment>
<dbReference type="InterPro" id="IPR013784">
    <property type="entry name" value="Carb-bd-like_fold"/>
</dbReference>
<feature type="region of interest" description="Disordered" evidence="1">
    <location>
        <begin position="48"/>
        <end position="71"/>
    </location>
</feature>
<organism evidence="4 5">
    <name type="scientific">Sphingopyxis soli</name>
    <dbReference type="NCBI Taxonomy" id="592051"/>
    <lineage>
        <taxon>Bacteria</taxon>
        <taxon>Pseudomonadati</taxon>
        <taxon>Pseudomonadota</taxon>
        <taxon>Alphaproteobacteria</taxon>
        <taxon>Sphingomonadales</taxon>
        <taxon>Sphingomonadaceae</taxon>
        <taxon>Sphingopyxis</taxon>
    </lineage>
</organism>
<evidence type="ECO:0000259" key="3">
    <source>
        <dbReference type="Pfam" id="PF01345"/>
    </source>
</evidence>
<protein>
    <recommendedName>
        <fullName evidence="3">DUF11 domain-containing protein</fullName>
    </recommendedName>
</protein>
<accession>A0ABN1M0T9</accession>
<dbReference type="EMBL" id="BAAAFE010000003">
    <property type="protein sequence ID" value="GAA0862632.1"/>
    <property type="molecule type" value="Genomic_DNA"/>
</dbReference>
<feature type="domain" description="DUF11" evidence="3">
    <location>
        <begin position="383"/>
        <end position="501"/>
    </location>
</feature>
<feature type="compositionally biased region" description="Polar residues" evidence="1">
    <location>
        <begin position="48"/>
        <end position="63"/>
    </location>
</feature>
<evidence type="ECO:0000256" key="2">
    <source>
        <dbReference type="SAM" id="SignalP"/>
    </source>
</evidence>
<dbReference type="Gene3D" id="2.60.40.740">
    <property type="match status" value="1"/>
</dbReference>